<feature type="transmembrane region" description="Helical" evidence="8">
    <location>
        <begin position="164"/>
        <end position="186"/>
    </location>
</feature>
<feature type="transmembrane region" description="Helical" evidence="8">
    <location>
        <begin position="470"/>
        <end position="492"/>
    </location>
</feature>
<comment type="subcellular location">
    <subcellularLocation>
        <location evidence="1">Cell membrane</location>
        <topology evidence="1">Multi-pass membrane protein</topology>
    </subcellularLocation>
</comment>
<name>A0A545TMC1_9PROT</name>
<feature type="transmembrane region" description="Helical" evidence="8">
    <location>
        <begin position="32"/>
        <end position="50"/>
    </location>
</feature>
<dbReference type="InterPro" id="IPR010920">
    <property type="entry name" value="LSM_dom_sf"/>
</dbReference>
<dbReference type="PANTHER" id="PTHR30460">
    <property type="entry name" value="MODERATE CONDUCTANCE MECHANOSENSITIVE CHANNEL YBIO"/>
    <property type="match status" value="1"/>
</dbReference>
<feature type="domain" description="Mechanosensitive ion channel MscS C-terminal" evidence="10">
    <location>
        <begin position="648"/>
        <end position="735"/>
    </location>
</feature>
<evidence type="ECO:0000313" key="13">
    <source>
        <dbReference type="Proteomes" id="UP000315252"/>
    </source>
</evidence>
<feature type="region of interest" description="Disordered" evidence="7">
    <location>
        <begin position="53"/>
        <end position="75"/>
    </location>
</feature>
<evidence type="ECO:0000256" key="3">
    <source>
        <dbReference type="ARBA" id="ARBA00022475"/>
    </source>
</evidence>
<dbReference type="InterPro" id="IPR045276">
    <property type="entry name" value="YbiO_bact"/>
</dbReference>
<comment type="caution">
    <text evidence="12">The sequence shown here is derived from an EMBL/GenBank/DDBJ whole genome shotgun (WGS) entry which is preliminary data.</text>
</comment>
<feature type="transmembrane region" description="Helical" evidence="8">
    <location>
        <begin position="216"/>
        <end position="238"/>
    </location>
</feature>
<feature type="transmembrane region" description="Helical" evidence="8">
    <location>
        <begin position="244"/>
        <end position="269"/>
    </location>
</feature>
<keyword evidence="6 8" id="KW-0472">Membrane</keyword>
<feature type="transmembrane region" description="Helical" evidence="8">
    <location>
        <begin position="289"/>
        <end position="309"/>
    </location>
</feature>
<dbReference type="Gene3D" id="2.30.30.60">
    <property type="match status" value="1"/>
</dbReference>
<sequence>MLSSERTVQAMESVVISGVEIPKVAGRGISQIFWLAFLLLAIQATTLPASPVSAQSLPGVPSQTSSETDAQPSLLSGELTAAERRDLLARLSDSEVRQLMVDFLDQNSAAGSDANSAGMISDFETNAHIVRERLAAVLASAPRFPELLSSFADHVAPPGRGGEFFLILAAGFAFIFGAGAAAEFGFRRITEKLRREIDQAAPVTTAGKAGYLLLRVVLDVVAIGVFALVALACFFALYQGHPPVRLLVLTMVSAAVVMRSVSLISRFLLAPQTPSLRCLPFDDDFSQRLHAQFLCLAAFSFLFMGGNLLRPYGMDPNLSSLFHIAVGSTFSLLLIGFIWSDRRDVARLIACQGAPETVGDRLRTIFSQFWHLLAIAYVLAIFIIAMATALIGHDRVTFAGMGSFLIVVAVPLIDYTLRQIISDSVKPDSAGYGYLRIVFRAIRLLLVILAVLVFARLWGIDIFAISAGGLGASAIRAIVEIGFTLLIAYVIWEVAQHAIDRRIKADGGDEIVEREGEGGGKGATRLATLLPLLRKFLFITILVMAVMVILSALGVNVGPLLAGAGVIGIAIGFGAQTLVKDIVSGVFFLVDDAFRIGEYVDIGDVKGTVEAINVRSLVLRHHRGPLHTVPFGEIKYLTNYSRDWVIMKLEFRVTYDTDINKVKKIFKRIGSELLEDEILGSGFLEPLKSQGVKAMEDSAMILRAKFKAKPGEQFMIRKEVYRRVQEAFHENGIEFAHRRVLVDIPESMNENPDMKKRIEEAAAAAMSDDGQVQGA</sequence>
<feature type="compositionally biased region" description="Polar residues" evidence="7">
    <location>
        <begin position="53"/>
        <end position="74"/>
    </location>
</feature>
<dbReference type="Gene3D" id="1.10.287.1260">
    <property type="match status" value="1"/>
</dbReference>
<dbReference type="GO" id="GO:0005886">
    <property type="term" value="C:plasma membrane"/>
    <property type="evidence" value="ECO:0007669"/>
    <property type="project" value="UniProtKB-SubCell"/>
</dbReference>
<evidence type="ECO:0000259" key="11">
    <source>
        <dbReference type="Pfam" id="PF21088"/>
    </source>
</evidence>
<evidence type="ECO:0000256" key="8">
    <source>
        <dbReference type="SAM" id="Phobius"/>
    </source>
</evidence>
<keyword evidence="4 8" id="KW-0812">Transmembrane</keyword>
<dbReference type="SUPFAM" id="SSF82689">
    <property type="entry name" value="Mechanosensitive channel protein MscS (YggB), C-terminal domain"/>
    <property type="match status" value="1"/>
</dbReference>
<dbReference type="InterPro" id="IPR006685">
    <property type="entry name" value="MscS_channel_2nd"/>
</dbReference>
<dbReference type="Proteomes" id="UP000315252">
    <property type="component" value="Unassembled WGS sequence"/>
</dbReference>
<keyword evidence="13" id="KW-1185">Reference proteome</keyword>
<evidence type="ECO:0000256" key="5">
    <source>
        <dbReference type="ARBA" id="ARBA00022989"/>
    </source>
</evidence>
<organism evidence="12 13">
    <name type="scientific">Denitrobaculum tricleocarpae</name>
    <dbReference type="NCBI Taxonomy" id="2591009"/>
    <lineage>
        <taxon>Bacteria</taxon>
        <taxon>Pseudomonadati</taxon>
        <taxon>Pseudomonadota</taxon>
        <taxon>Alphaproteobacteria</taxon>
        <taxon>Rhodospirillales</taxon>
        <taxon>Rhodospirillaceae</taxon>
        <taxon>Denitrobaculum</taxon>
    </lineage>
</organism>
<dbReference type="InterPro" id="IPR011014">
    <property type="entry name" value="MscS_channel_TM-2"/>
</dbReference>
<evidence type="ECO:0000256" key="6">
    <source>
        <dbReference type="ARBA" id="ARBA00023136"/>
    </source>
</evidence>
<dbReference type="Pfam" id="PF21082">
    <property type="entry name" value="MS_channel_3rd"/>
    <property type="match status" value="1"/>
</dbReference>
<dbReference type="AlphaFoldDB" id="A0A545TMC1"/>
<dbReference type="InterPro" id="IPR049278">
    <property type="entry name" value="MS_channel_C"/>
</dbReference>
<keyword evidence="3" id="KW-1003">Cell membrane</keyword>
<feature type="transmembrane region" description="Helical" evidence="8">
    <location>
        <begin position="369"/>
        <end position="392"/>
    </location>
</feature>
<evidence type="ECO:0000256" key="4">
    <source>
        <dbReference type="ARBA" id="ARBA00022692"/>
    </source>
</evidence>
<dbReference type="SUPFAM" id="SSF50182">
    <property type="entry name" value="Sm-like ribonucleoproteins"/>
    <property type="match status" value="1"/>
</dbReference>
<dbReference type="Pfam" id="PF21088">
    <property type="entry name" value="MS_channel_1st"/>
    <property type="match status" value="1"/>
</dbReference>
<dbReference type="OrthoDB" id="9814206at2"/>
<dbReference type="GO" id="GO:0008381">
    <property type="term" value="F:mechanosensitive monoatomic ion channel activity"/>
    <property type="evidence" value="ECO:0007669"/>
    <property type="project" value="InterPro"/>
</dbReference>
<dbReference type="InterPro" id="IPR011066">
    <property type="entry name" value="MscS_channel_C_sf"/>
</dbReference>
<evidence type="ECO:0000259" key="10">
    <source>
        <dbReference type="Pfam" id="PF21082"/>
    </source>
</evidence>
<dbReference type="EMBL" id="VHSH01000006">
    <property type="protein sequence ID" value="TQV78318.1"/>
    <property type="molecule type" value="Genomic_DNA"/>
</dbReference>
<gene>
    <name evidence="12" type="ORF">FKG95_17255</name>
</gene>
<feature type="transmembrane region" description="Helical" evidence="8">
    <location>
        <begin position="560"/>
        <end position="579"/>
    </location>
</feature>
<protein>
    <submittedName>
        <fullName evidence="12">Mechanosensitive ion channel</fullName>
    </submittedName>
</protein>
<feature type="transmembrane region" description="Helical" evidence="8">
    <location>
        <begin position="437"/>
        <end position="458"/>
    </location>
</feature>
<evidence type="ECO:0000256" key="7">
    <source>
        <dbReference type="SAM" id="MobiDB-lite"/>
    </source>
</evidence>
<feature type="domain" description="Mechanosensitive ion channel transmembrane helices 2/3" evidence="11">
    <location>
        <begin position="536"/>
        <end position="576"/>
    </location>
</feature>
<evidence type="ECO:0000256" key="1">
    <source>
        <dbReference type="ARBA" id="ARBA00004651"/>
    </source>
</evidence>
<reference evidence="12 13" key="1">
    <citation type="submission" date="2019-06" db="EMBL/GenBank/DDBJ databases">
        <title>Whole genome sequence for Rhodospirillaceae sp. R148.</title>
        <authorList>
            <person name="Wang G."/>
        </authorList>
    </citation>
    <scope>NUCLEOTIDE SEQUENCE [LARGE SCALE GENOMIC DNA]</scope>
    <source>
        <strain evidence="12 13">R148</strain>
    </source>
</reference>
<dbReference type="InterPro" id="IPR023408">
    <property type="entry name" value="MscS_beta-dom_sf"/>
</dbReference>
<dbReference type="InterPro" id="IPR049142">
    <property type="entry name" value="MS_channel_1st"/>
</dbReference>
<dbReference type="Pfam" id="PF00924">
    <property type="entry name" value="MS_channel_2nd"/>
    <property type="match status" value="1"/>
</dbReference>
<feature type="transmembrane region" description="Helical" evidence="8">
    <location>
        <begin position="321"/>
        <end position="339"/>
    </location>
</feature>
<dbReference type="Gene3D" id="3.30.70.100">
    <property type="match status" value="1"/>
</dbReference>
<proteinExistence type="inferred from homology"/>
<dbReference type="PANTHER" id="PTHR30460:SF0">
    <property type="entry name" value="MODERATE CONDUCTANCE MECHANOSENSITIVE CHANNEL YBIO"/>
    <property type="match status" value="1"/>
</dbReference>
<keyword evidence="5 8" id="KW-1133">Transmembrane helix</keyword>
<feature type="domain" description="Mechanosensitive ion channel MscS" evidence="9">
    <location>
        <begin position="577"/>
        <end position="642"/>
    </location>
</feature>
<evidence type="ECO:0000313" key="12">
    <source>
        <dbReference type="EMBL" id="TQV78318.1"/>
    </source>
</evidence>
<comment type="similarity">
    <text evidence="2">Belongs to the MscS (TC 1.A.23) family.</text>
</comment>
<accession>A0A545TMC1</accession>
<dbReference type="SUPFAM" id="SSF82861">
    <property type="entry name" value="Mechanosensitive channel protein MscS (YggB), transmembrane region"/>
    <property type="match status" value="1"/>
</dbReference>
<feature type="transmembrane region" description="Helical" evidence="8">
    <location>
        <begin position="536"/>
        <end position="554"/>
    </location>
</feature>
<evidence type="ECO:0000256" key="2">
    <source>
        <dbReference type="ARBA" id="ARBA00008017"/>
    </source>
</evidence>
<evidence type="ECO:0000259" key="9">
    <source>
        <dbReference type="Pfam" id="PF00924"/>
    </source>
</evidence>
<feature type="transmembrane region" description="Helical" evidence="8">
    <location>
        <begin position="398"/>
        <end position="417"/>
    </location>
</feature>